<dbReference type="PROSITE" id="PS51176">
    <property type="entry name" value="PDH_ADH"/>
    <property type="match status" value="1"/>
</dbReference>
<dbReference type="InterPro" id="IPR046825">
    <property type="entry name" value="PDH_C"/>
</dbReference>
<dbReference type="OrthoDB" id="9809920at2"/>
<organism evidence="11 12">
    <name type="scientific">Rhodocyclus tenuis</name>
    <name type="common">Rhodospirillum tenue</name>
    <dbReference type="NCBI Taxonomy" id="1066"/>
    <lineage>
        <taxon>Bacteria</taxon>
        <taxon>Pseudomonadati</taxon>
        <taxon>Pseudomonadota</taxon>
        <taxon>Betaproteobacteria</taxon>
        <taxon>Rhodocyclales</taxon>
        <taxon>Rhodocyclaceae</taxon>
        <taxon>Rhodocyclus</taxon>
    </lineage>
</organism>
<dbReference type="InterPro" id="IPR050812">
    <property type="entry name" value="Preph/Arog_dehydrog"/>
</dbReference>
<evidence type="ECO:0000256" key="2">
    <source>
        <dbReference type="ARBA" id="ARBA00007964"/>
    </source>
</evidence>
<dbReference type="GO" id="GO:0004665">
    <property type="term" value="F:prephenate dehydrogenase (NADP+) activity"/>
    <property type="evidence" value="ECO:0007669"/>
    <property type="project" value="InterPro"/>
</dbReference>
<dbReference type="Gene3D" id="3.40.50.720">
    <property type="entry name" value="NAD(P)-binding Rossmann-like Domain"/>
    <property type="match status" value="1"/>
</dbReference>
<gene>
    <name evidence="11" type="ORF">GHK24_01065</name>
</gene>
<dbReference type="InterPro" id="IPR008927">
    <property type="entry name" value="6-PGluconate_DH-like_C_sf"/>
</dbReference>
<dbReference type="Pfam" id="PF02153">
    <property type="entry name" value="PDH_N"/>
    <property type="match status" value="1"/>
</dbReference>
<reference evidence="11 12" key="1">
    <citation type="submission" date="2019-10" db="EMBL/GenBank/DDBJ databases">
        <title>Whole-genome sequence of the purple nonsulfur photosynthetic bacterium Rhodocyclus tenuis.</title>
        <authorList>
            <person name="Kyndt J.A."/>
            <person name="Meyer T.E."/>
        </authorList>
    </citation>
    <scope>NUCLEOTIDE SEQUENCE [LARGE SCALE GENOMIC DNA]</scope>
    <source>
        <strain evidence="11 12">DSM 110</strain>
    </source>
</reference>
<keyword evidence="5" id="KW-0028">Amino-acid biosynthesis</keyword>
<dbReference type="SUPFAM" id="SSF48179">
    <property type="entry name" value="6-phosphogluconate dehydrogenase C-terminal domain-like"/>
    <property type="match status" value="1"/>
</dbReference>
<keyword evidence="7" id="KW-0520">NAD</keyword>
<dbReference type="FunFam" id="3.40.50.720:FF:000208">
    <property type="entry name" value="Prephenate dehydrogenase"/>
    <property type="match status" value="1"/>
</dbReference>
<accession>A0A6L5JUU4</accession>
<evidence type="ECO:0000256" key="7">
    <source>
        <dbReference type="ARBA" id="ARBA00023027"/>
    </source>
</evidence>
<dbReference type="Gene3D" id="1.10.3660.10">
    <property type="entry name" value="6-phosphogluconate dehydrogenase C-terminal like domain"/>
    <property type="match status" value="1"/>
</dbReference>
<dbReference type="GO" id="GO:0008977">
    <property type="term" value="F:prephenate dehydrogenase (NAD+) activity"/>
    <property type="evidence" value="ECO:0007669"/>
    <property type="project" value="UniProtKB-EC"/>
</dbReference>
<dbReference type="InterPro" id="IPR003099">
    <property type="entry name" value="Prephen_DH"/>
</dbReference>
<protein>
    <recommendedName>
        <fullName evidence="3">prephenate dehydrogenase</fullName>
        <ecNumber evidence="3">1.3.1.12</ecNumber>
    </recommendedName>
</protein>
<sequence length="320" mass="33386">MSQSAGPDTAVGEVATTLARPRFGKVLVFGVGLIGGSFALALKAAADVDEVVGFGRSLASLRQALALGVIDRVGANAAQEAVDADLILLATPVGAMAEVLTRIAPSLGPQAIVTDAGSTKSDVVAVARAALGEQFARFVPAHPIAGAENSGAAAARQDLFAGRKLVLTPLPETSPTALARVRDAWALCGADVRELTPERHDQIFAAVSHLPHLLSFALVHDLAQRDERDLFFTYAASGFRDFTRIAASHPEMWRDICLANRDALLGELDSYRAELDRLRAALAAGDGARLEAVFDVARTARRAWADGVSGAATGSAGDSR</sequence>
<evidence type="ECO:0000313" key="11">
    <source>
        <dbReference type="EMBL" id="MQY50374.1"/>
    </source>
</evidence>
<dbReference type="EMBL" id="WIXJ01000001">
    <property type="protein sequence ID" value="MQY50374.1"/>
    <property type="molecule type" value="Genomic_DNA"/>
</dbReference>
<feature type="domain" description="Prephenate/arogenate dehydrogenase" evidence="10">
    <location>
        <begin position="24"/>
        <end position="312"/>
    </location>
</feature>
<dbReference type="EC" id="1.3.1.12" evidence="3"/>
<dbReference type="InterPro" id="IPR036291">
    <property type="entry name" value="NAD(P)-bd_dom_sf"/>
</dbReference>
<keyword evidence="4" id="KW-0827">Tyrosine biosynthesis</keyword>
<comment type="catalytic activity">
    <reaction evidence="9">
        <text>prephenate + NAD(+) = 3-(4-hydroxyphenyl)pyruvate + CO2 + NADH</text>
        <dbReference type="Rhea" id="RHEA:13869"/>
        <dbReference type="ChEBI" id="CHEBI:16526"/>
        <dbReference type="ChEBI" id="CHEBI:29934"/>
        <dbReference type="ChEBI" id="CHEBI:36242"/>
        <dbReference type="ChEBI" id="CHEBI:57540"/>
        <dbReference type="ChEBI" id="CHEBI:57945"/>
        <dbReference type="EC" id="1.3.1.12"/>
    </reaction>
</comment>
<dbReference type="Proteomes" id="UP000480275">
    <property type="component" value="Unassembled WGS sequence"/>
</dbReference>
<comment type="similarity">
    <text evidence="2">Belongs to the prephenate/arogenate dehydrogenase family.</text>
</comment>
<dbReference type="GO" id="GO:0006571">
    <property type="term" value="P:tyrosine biosynthetic process"/>
    <property type="evidence" value="ECO:0007669"/>
    <property type="project" value="UniProtKB-KW"/>
</dbReference>
<evidence type="ECO:0000256" key="4">
    <source>
        <dbReference type="ARBA" id="ARBA00022498"/>
    </source>
</evidence>
<name>A0A6L5JUU4_RHOTE</name>
<dbReference type="GO" id="GO:0070403">
    <property type="term" value="F:NAD+ binding"/>
    <property type="evidence" value="ECO:0007669"/>
    <property type="project" value="InterPro"/>
</dbReference>
<dbReference type="Pfam" id="PF20463">
    <property type="entry name" value="PDH_C"/>
    <property type="match status" value="1"/>
</dbReference>
<dbReference type="AlphaFoldDB" id="A0A6L5JUU4"/>
<keyword evidence="6" id="KW-0560">Oxidoreductase</keyword>
<dbReference type="PANTHER" id="PTHR21363">
    <property type="entry name" value="PREPHENATE DEHYDROGENASE"/>
    <property type="match status" value="1"/>
</dbReference>
<evidence type="ECO:0000256" key="9">
    <source>
        <dbReference type="ARBA" id="ARBA00049260"/>
    </source>
</evidence>
<evidence type="ECO:0000259" key="10">
    <source>
        <dbReference type="PROSITE" id="PS51176"/>
    </source>
</evidence>
<proteinExistence type="inferred from homology"/>
<evidence type="ECO:0000313" key="12">
    <source>
        <dbReference type="Proteomes" id="UP000480275"/>
    </source>
</evidence>
<dbReference type="InterPro" id="IPR046826">
    <property type="entry name" value="PDH_N"/>
</dbReference>
<evidence type="ECO:0000256" key="8">
    <source>
        <dbReference type="ARBA" id="ARBA00023141"/>
    </source>
</evidence>
<comment type="caution">
    <text evidence="11">The sequence shown here is derived from an EMBL/GenBank/DDBJ whole genome shotgun (WGS) entry which is preliminary data.</text>
</comment>
<comment type="pathway">
    <text evidence="1">Amino-acid biosynthesis; L-tyrosine biosynthesis; (4-hydroxyphenyl)pyruvate from prephenate (NAD(+) route): step 1/1.</text>
</comment>
<keyword evidence="8" id="KW-0057">Aromatic amino acid biosynthesis</keyword>
<dbReference type="SUPFAM" id="SSF51735">
    <property type="entry name" value="NAD(P)-binding Rossmann-fold domains"/>
    <property type="match status" value="1"/>
</dbReference>
<dbReference type="FunFam" id="1.10.3660.10:FF:000003">
    <property type="entry name" value="Prephenate dehydrogenase"/>
    <property type="match status" value="1"/>
</dbReference>
<evidence type="ECO:0000256" key="3">
    <source>
        <dbReference type="ARBA" id="ARBA00012068"/>
    </source>
</evidence>
<evidence type="ECO:0000256" key="6">
    <source>
        <dbReference type="ARBA" id="ARBA00023002"/>
    </source>
</evidence>
<evidence type="ECO:0000256" key="1">
    <source>
        <dbReference type="ARBA" id="ARBA00005067"/>
    </source>
</evidence>
<evidence type="ECO:0000256" key="5">
    <source>
        <dbReference type="ARBA" id="ARBA00022605"/>
    </source>
</evidence>
<dbReference type="PANTHER" id="PTHR21363:SF0">
    <property type="entry name" value="PREPHENATE DEHYDROGENASE [NADP(+)]"/>
    <property type="match status" value="1"/>
</dbReference>